<keyword evidence="1" id="KW-0489">Methyltransferase</keyword>
<organism evidence="1 2">
    <name type="scientific">Cupriavidus basilensis</name>
    <dbReference type="NCBI Taxonomy" id="68895"/>
    <lineage>
        <taxon>Bacteria</taxon>
        <taxon>Pseudomonadati</taxon>
        <taxon>Pseudomonadota</taxon>
        <taxon>Betaproteobacteria</taxon>
        <taxon>Burkholderiales</taxon>
        <taxon>Burkholderiaceae</taxon>
        <taxon>Cupriavidus</taxon>
    </lineage>
</organism>
<dbReference type="GO" id="GO:0032259">
    <property type="term" value="P:methylation"/>
    <property type="evidence" value="ECO:0007669"/>
    <property type="project" value="UniProtKB-KW"/>
</dbReference>
<dbReference type="SUPFAM" id="SSF53335">
    <property type="entry name" value="S-adenosyl-L-methionine-dependent methyltransferases"/>
    <property type="match status" value="1"/>
</dbReference>
<dbReference type="AlphaFoldDB" id="A0A643FMG4"/>
<proteinExistence type="predicted"/>
<reference evidence="1 2" key="1">
    <citation type="submission" date="2020-10" db="EMBL/GenBank/DDBJ databases">
        <title>Complete genome sequence of Cupriavidus basilensis CCUG 49340T.</title>
        <authorList>
            <person name="Salva-Serra F."/>
            <person name="Donoso R.A."/>
            <person name="Cho K.H."/>
            <person name="Yoo J.A."/>
            <person name="Lee K."/>
            <person name="Yoon S.-H."/>
            <person name="Perez-Pantoja D."/>
            <person name="Moore E.R.B."/>
        </authorList>
    </citation>
    <scope>NUCLEOTIDE SEQUENCE [LARGE SCALE GENOMIC DNA]</scope>
    <source>
        <strain evidence="2">CCUG 49340</strain>
    </source>
</reference>
<keyword evidence="1" id="KW-0808">Transferase</keyword>
<name>A0A643FMG4_9BURK</name>
<dbReference type="GeneID" id="98400791"/>
<sequence>MVKSLLKKITTVEQRTAIRGLIKKLTPPEKAPLPEEPRFIDRLHEFAPPYRLHLGCGNIKLEGFCNVDALKTIAADAIDDIRALERFSAGSAKEIYACHVLEHFSHDEVLPLLKRWHGVLQPGGILRISVPDIDRIVRIYHKNFAHFEKPGNTPWIGLIYGGQSTPYDFHKTGFNATWLKYLLEQCGFVDCEEYPHEPHFVPGTIDASVANATFGEYFSLNMMARRPL</sequence>
<protein>
    <submittedName>
        <fullName evidence="1">Methyltransferase</fullName>
    </submittedName>
</protein>
<dbReference type="Proteomes" id="UP000397656">
    <property type="component" value="Chromosome 1"/>
</dbReference>
<dbReference type="InterPro" id="IPR029063">
    <property type="entry name" value="SAM-dependent_MTases_sf"/>
</dbReference>
<dbReference type="GO" id="GO:0008168">
    <property type="term" value="F:methyltransferase activity"/>
    <property type="evidence" value="ECO:0007669"/>
    <property type="project" value="UniProtKB-KW"/>
</dbReference>
<evidence type="ECO:0000313" key="2">
    <source>
        <dbReference type="Proteomes" id="UP000397656"/>
    </source>
</evidence>
<gene>
    <name evidence="1" type="ORF">F7R26_007705</name>
</gene>
<evidence type="ECO:0000313" key="1">
    <source>
        <dbReference type="EMBL" id="QOT77899.1"/>
    </source>
</evidence>
<accession>A0A643FMG4</accession>
<dbReference type="Gene3D" id="3.40.50.150">
    <property type="entry name" value="Vaccinia Virus protein VP39"/>
    <property type="match status" value="1"/>
</dbReference>
<dbReference type="EMBL" id="CP062803">
    <property type="protein sequence ID" value="QOT77899.1"/>
    <property type="molecule type" value="Genomic_DNA"/>
</dbReference>
<dbReference type="RefSeq" id="WP_150990582.1">
    <property type="nucleotide sequence ID" value="NZ_CP062803.1"/>
</dbReference>